<dbReference type="EMBL" id="GGEC01087202">
    <property type="protein sequence ID" value="MBX67686.1"/>
    <property type="molecule type" value="Transcribed_RNA"/>
</dbReference>
<organism evidence="1">
    <name type="scientific">Rhizophora mucronata</name>
    <name type="common">Asiatic mangrove</name>
    <dbReference type="NCBI Taxonomy" id="61149"/>
    <lineage>
        <taxon>Eukaryota</taxon>
        <taxon>Viridiplantae</taxon>
        <taxon>Streptophyta</taxon>
        <taxon>Embryophyta</taxon>
        <taxon>Tracheophyta</taxon>
        <taxon>Spermatophyta</taxon>
        <taxon>Magnoliopsida</taxon>
        <taxon>eudicotyledons</taxon>
        <taxon>Gunneridae</taxon>
        <taxon>Pentapetalae</taxon>
        <taxon>rosids</taxon>
        <taxon>fabids</taxon>
        <taxon>Malpighiales</taxon>
        <taxon>Rhizophoraceae</taxon>
        <taxon>Rhizophora</taxon>
    </lineage>
</organism>
<dbReference type="AlphaFoldDB" id="A0A2P2QL17"/>
<evidence type="ECO:0000313" key="1">
    <source>
        <dbReference type="EMBL" id="MBX67686.1"/>
    </source>
</evidence>
<sequence>MCQGPVLHCMEHLLCKCALWISFLSCQCVP</sequence>
<reference evidence="1" key="1">
    <citation type="submission" date="2018-02" db="EMBL/GenBank/DDBJ databases">
        <title>Rhizophora mucronata_Transcriptome.</title>
        <authorList>
            <person name="Meera S.P."/>
            <person name="Sreeshan A."/>
            <person name="Augustine A."/>
        </authorList>
    </citation>
    <scope>NUCLEOTIDE SEQUENCE</scope>
    <source>
        <tissue evidence="1">Leaf</tissue>
    </source>
</reference>
<protein>
    <submittedName>
        <fullName evidence="1">Uncharacterized protein</fullName>
    </submittedName>
</protein>
<name>A0A2P2QL17_RHIMU</name>
<proteinExistence type="predicted"/>
<accession>A0A2P2QL17</accession>